<evidence type="ECO:0000256" key="6">
    <source>
        <dbReference type="ARBA" id="ARBA00022679"/>
    </source>
</evidence>
<evidence type="ECO:0000256" key="9">
    <source>
        <dbReference type="ARBA" id="ARBA00038126"/>
    </source>
</evidence>
<evidence type="ECO:0000256" key="4">
    <source>
        <dbReference type="ARBA" id="ARBA00022490"/>
    </source>
</evidence>
<reference evidence="10" key="1">
    <citation type="journal article" date="2022" name="bioRxiv">
        <title>Genomics of Preaxostyla Flagellates Illuminates Evolutionary Transitions and the Path Towards Mitochondrial Loss.</title>
        <authorList>
            <person name="Novak L.V.F."/>
            <person name="Treitli S.C."/>
            <person name="Pyrih J."/>
            <person name="Halakuc P."/>
            <person name="Pipaliya S.V."/>
            <person name="Vacek V."/>
            <person name="Brzon O."/>
            <person name="Soukal P."/>
            <person name="Eme L."/>
            <person name="Dacks J.B."/>
            <person name="Karnkowska A."/>
            <person name="Elias M."/>
            <person name="Hampl V."/>
        </authorList>
    </citation>
    <scope>NUCLEOTIDE SEQUENCE</scope>
    <source>
        <strain evidence="10">RCP-MX</strain>
    </source>
</reference>
<dbReference type="PANTHER" id="PTHR14614">
    <property type="entry name" value="HEPATOCELLULAR CARCINOMA-ASSOCIATED ANTIGEN"/>
    <property type="match status" value="1"/>
</dbReference>
<evidence type="ECO:0000256" key="1">
    <source>
        <dbReference type="ARBA" id="ARBA00004123"/>
    </source>
</evidence>
<gene>
    <name evidence="10" type="ORF">PAPYR_8110</name>
</gene>
<evidence type="ECO:0000256" key="7">
    <source>
        <dbReference type="ARBA" id="ARBA00022691"/>
    </source>
</evidence>
<dbReference type="GO" id="GO:0008168">
    <property type="term" value="F:methyltransferase activity"/>
    <property type="evidence" value="ECO:0007669"/>
    <property type="project" value="UniProtKB-KW"/>
</dbReference>
<dbReference type="Proteomes" id="UP001141327">
    <property type="component" value="Unassembled WGS sequence"/>
</dbReference>
<comment type="subcellular location">
    <subcellularLocation>
        <location evidence="2">Cytoplasm</location>
    </subcellularLocation>
    <subcellularLocation>
        <location evidence="1">Nucleus</location>
    </subcellularLocation>
</comment>
<evidence type="ECO:0000313" key="10">
    <source>
        <dbReference type="EMBL" id="KAJ4456628.1"/>
    </source>
</evidence>
<dbReference type="EMBL" id="JAPMOS010000065">
    <property type="protein sequence ID" value="KAJ4456628.1"/>
    <property type="molecule type" value="Genomic_DNA"/>
</dbReference>
<comment type="caution">
    <text evidence="10">The sequence shown here is derived from an EMBL/GenBank/DDBJ whole genome shotgun (WGS) entry which is preliminary data.</text>
</comment>
<organism evidence="10 11">
    <name type="scientific">Paratrimastix pyriformis</name>
    <dbReference type="NCBI Taxonomy" id="342808"/>
    <lineage>
        <taxon>Eukaryota</taxon>
        <taxon>Metamonada</taxon>
        <taxon>Preaxostyla</taxon>
        <taxon>Paratrimastigidae</taxon>
        <taxon>Paratrimastix</taxon>
    </lineage>
</organism>
<keyword evidence="8" id="KW-0539">Nucleus</keyword>
<keyword evidence="11" id="KW-1185">Reference proteome</keyword>
<protein>
    <recommendedName>
        <fullName evidence="3">protein-histidine N-methyltransferase</fullName>
        <ecNumber evidence="3">2.1.1.85</ecNumber>
    </recommendedName>
</protein>
<dbReference type="InterPro" id="IPR019410">
    <property type="entry name" value="Methyltransf_16"/>
</dbReference>
<dbReference type="PANTHER" id="PTHR14614:SF39">
    <property type="entry name" value="HISTIDINE PROTEIN METHYLTRANSFERASE 1 HOMOLOG"/>
    <property type="match status" value="1"/>
</dbReference>
<evidence type="ECO:0000256" key="5">
    <source>
        <dbReference type="ARBA" id="ARBA00022603"/>
    </source>
</evidence>
<dbReference type="SUPFAM" id="SSF53335">
    <property type="entry name" value="S-adenosyl-L-methionine-dependent methyltransferases"/>
    <property type="match status" value="1"/>
</dbReference>
<evidence type="ECO:0000256" key="3">
    <source>
        <dbReference type="ARBA" id="ARBA00012533"/>
    </source>
</evidence>
<proteinExistence type="inferred from homology"/>
<evidence type="ECO:0000256" key="8">
    <source>
        <dbReference type="ARBA" id="ARBA00023242"/>
    </source>
</evidence>
<evidence type="ECO:0000256" key="2">
    <source>
        <dbReference type="ARBA" id="ARBA00004496"/>
    </source>
</evidence>
<keyword evidence="4" id="KW-0963">Cytoplasm</keyword>
<keyword evidence="6" id="KW-0808">Transferase</keyword>
<keyword evidence="5 10" id="KW-0489">Methyltransferase</keyword>
<dbReference type="Gene3D" id="3.40.50.150">
    <property type="entry name" value="Vaccinia Virus protein VP39"/>
    <property type="match status" value="1"/>
</dbReference>
<sequence length="372" mass="39645">MKALFSAKSTTPTYASPTLNSASAATAIPTSNPSVSYVPGKTTTSTNTVPSALSTTVTPKTVTDPRTQGVTWKVADFPRKHSEEPLPFSFVIALRTTGHTVSLPATLPAVPFVPVRLPTGAPLSNPLVRSLTSPANLRQLLTPDNPLKAILEHSDIVDGKYQGGFSLWECSLDLCSMISDLARSNPASFAGQQILELGCGHALPAILSLLAGAEKVVMQDYNDDVIRLATVPNVVENLKRVQNLPEPTALQRASEHCHFIAGDWASLSGVMQTLPLAGQPSPQFQWIFAAETIYSPSAEEVMLSLLTKHLAPGGTALFAAKTFYFGVGGGTLHFAQTLRQLKSPEGLPAFSVEDISTSSSMDRAILKIRRAN</sequence>
<name>A0ABQ8UBF5_9EUKA</name>
<dbReference type="CDD" id="cd02440">
    <property type="entry name" value="AdoMet_MTases"/>
    <property type="match status" value="1"/>
</dbReference>
<keyword evidence="7" id="KW-0949">S-adenosyl-L-methionine</keyword>
<evidence type="ECO:0000313" key="11">
    <source>
        <dbReference type="Proteomes" id="UP001141327"/>
    </source>
</evidence>
<accession>A0ABQ8UBF5</accession>
<dbReference type="GO" id="GO:0032259">
    <property type="term" value="P:methylation"/>
    <property type="evidence" value="ECO:0007669"/>
    <property type="project" value="UniProtKB-KW"/>
</dbReference>
<dbReference type="EC" id="2.1.1.85" evidence="3"/>
<comment type="similarity">
    <text evidence="9">Belongs to the methyltransferase superfamily. METTL18 family.</text>
</comment>
<dbReference type="InterPro" id="IPR029063">
    <property type="entry name" value="SAM-dependent_MTases_sf"/>
</dbReference>